<evidence type="ECO:0000313" key="1">
    <source>
        <dbReference type="EMBL" id="KAJ9564986.1"/>
    </source>
</evidence>
<gene>
    <name evidence="1" type="ORF">OSB04_000952</name>
</gene>
<organism evidence="1 2">
    <name type="scientific">Centaurea solstitialis</name>
    <name type="common">yellow star-thistle</name>
    <dbReference type="NCBI Taxonomy" id="347529"/>
    <lineage>
        <taxon>Eukaryota</taxon>
        <taxon>Viridiplantae</taxon>
        <taxon>Streptophyta</taxon>
        <taxon>Embryophyta</taxon>
        <taxon>Tracheophyta</taxon>
        <taxon>Spermatophyta</taxon>
        <taxon>Magnoliopsida</taxon>
        <taxon>eudicotyledons</taxon>
        <taxon>Gunneridae</taxon>
        <taxon>Pentapetalae</taxon>
        <taxon>asterids</taxon>
        <taxon>campanulids</taxon>
        <taxon>Asterales</taxon>
        <taxon>Asteraceae</taxon>
        <taxon>Carduoideae</taxon>
        <taxon>Cardueae</taxon>
        <taxon>Centaureinae</taxon>
        <taxon>Centaurea</taxon>
    </lineage>
</organism>
<keyword evidence="2" id="KW-1185">Reference proteome</keyword>
<sequence>MKFITATYDELQKAYFVGLQNMTVVALYVHEHMAMLHQMNRSMSTYVCTRISRCKGYNCILCTYAVLVSSTPSGTSLLTFTLLLSSTTSN</sequence>
<protein>
    <submittedName>
        <fullName evidence="1">Uncharacterized protein</fullName>
    </submittedName>
</protein>
<name>A0AA38U0P3_9ASTR</name>
<dbReference type="AlphaFoldDB" id="A0AA38U0P3"/>
<comment type="caution">
    <text evidence="1">The sequence shown here is derived from an EMBL/GenBank/DDBJ whole genome shotgun (WGS) entry which is preliminary data.</text>
</comment>
<reference evidence="1" key="1">
    <citation type="submission" date="2023-03" db="EMBL/GenBank/DDBJ databases">
        <title>Chromosome-scale reference genome and RAD-based genetic map of yellow starthistle (Centaurea solstitialis) reveal putative structural variation and QTLs associated with invader traits.</title>
        <authorList>
            <person name="Reatini B."/>
            <person name="Cang F.A."/>
            <person name="Jiang Q."/>
            <person name="Mckibben M.T.W."/>
            <person name="Barker M.S."/>
            <person name="Rieseberg L.H."/>
            <person name="Dlugosch K.M."/>
        </authorList>
    </citation>
    <scope>NUCLEOTIDE SEQUENCE</scope>
    <source>
        <strain evidence="1">CAN-66</strain>
        <tissue evidence="1">Leaf</tissue>
    </source>
</reference>
<feature type="non-terminal residue" evidence="1">
    <location>
        <position position="90"/>
    </location>
</feature>
<accession>A0AA38U0P3</accession>
<dbReference type="EMBL" id="JARYMX010000001">
    <property type="protein sequence ID" value="KAJ9564986.1"/>
    <property type="molecule type" value="Genomic_DNA"/>
</dbReference>
<dbReference type="Proteomes" id="UP001172457">
    <property type="component" value="Chromosome 1"/>
</dbReference>
<evidence type="ECO:0000313" key="2">
    <source>
        <dbReference type="Proteomes" id="UP001172457"/>
    </source>
</evidence>
<proteinExistence type="predicted"/>